<organism evidence="2">
    <name type="scientific">anaerobic digester metagenome</name>
    <dbReference type="NCBI Taxonomy" id="1263854"/>
    <lineage>
        <taxon>unclassified sequences</taxon>
        <taxon>metagenomes</taxon>
        <taxon>ecological metagenomes</taxon>
    </lineage>
</organism>
<dbReference type="Pfam" id="PF04028">
    <property type="entry name" value="DUF374"/>
    <property type="match status" value="1"/>
</dbReference>
<proteinExistence type="predicted"/>
<evidence type="ECO:0000313" key="2">
    <source>
        <dbReference type="EMBL" id="VFU14916.1"/>
    </source>
</evidence>
<dbReference type="SUPFAM" id="SSF69593">
    <property type="entry name" value="Glycerol-3-phosphate (1)-acyltransferase"/>
    <property type="match status" value="1"/>
</dbReference>
<sequence>MSRGFKKILTSRITISLLYRFIREYSRTFRLQVENEGQWMDHVDSGGAVVLCCWHQQFFSAIRHFRDYRHYRPSLMISRSADGEIIAGVAEKTGWDVVRGSSSRGGRDALTRMAEKLKQSRVAAHIVDGPRGPAGTVKAGVIRLAQLGGAVIAPFSTRTDRAWYFNSWDRFMIPKPFARVTLRFDGLYPVPCPSSPEEFEEHRQRLEKIMRPGLILP</sequence>
<name>A0A485M2I7_9ZZZZ</name>
<dbReference type="InterPro" id="IPR007172">
    <property type="entry name" value="DUF374"/>
</dbReference>
<evidence type="ECO:0000259" key="1">
    <source>
        <dbReference type="Pfam" id="PF04028"/>
    </source>
</evidence>
<accession>A0A485M2I7</accession>
<dbReference type="AlphaFoldDB" id="A0A485M2I7"/>
<reference evidence="2" key="1">
    <citation type="submission" date="2019-03" db="EMBL/GenBank/DDBJ databases">
        <authorList>
            <person name="Hao L."/>
        </authorList>
    </citation>
    <scope>NUCLEOTIDE SEQUENCE</scope>
</reference>
<feature type="domain" description="DUF374" evidence="1">
    <location>
        <begin position="68"/>
        <end position="134"/>
    </location>
</feature>
<gene>
    <name evidence="2" type="ORF">SCFA_350007</name>
</gene>
<dbReference type="EMBL" id="CAADRM010000098">
    <property type="protein sequence ID" value="VFU14916.1"/>
    <property type="molecule type" value="Genomic_DNA"/>
</dbReference>
<dbReference type="CDD" id="cd07983">
    <property type="entry name" value="LPLAT_DUF374-like"/>
    <property type="match status" value="1"/>
</dbReference>
<protein>
    <recommendedName>
        <fullName evidence="1">DUF374 domain-containing protein</fullName>
    </recommendedName>
</protein>